<dbReference type="GO" id="GO:0006310">
    <property type="term" value="P:DNA recombination"/>
    <property type="evidence" value="ECO:0007669"/>
    <property type="project" value="UniProtKB-KW"/>
</dbReference>
<dbReference type="InterPro" id="IPR011010">
    <property type="entry name" value="DNA_brk_join_enz"/>
</dbReference>
<feature type="domain" description="Core-binding (CB)" evidence="7">
    <location>
        <begin position="182"/>
        <end position="262"/>
    </location>
</feature>
<dbReference type="SUPFAM" id="SSF56349">
    <property type="entry name" value="DNA breaking-rejoining enzymes"/>
    <property type="match status" value="1"/>
</dbReference>
<dbReference type="Pfam" id="PF00589">
    <property type="entry name" value="Phage_integrase"/>
    <property type="match status" value="1"/>
</dbReference>
<dbReference type="InterPro" id="IPR002104">
    <property type="entry name" value="Integrase_catalytic"/>
</dbReference>
<dbReference type="PROSITE" id="PS51898">
    <property type="entry name" value="TYR_RECOMBINASE"/>
    <property type="match status" value="1"/>
</dbReference>
<dbReference type="GO" id="GO:0015074">
    <property type="term" value="P:DNA integration"/>
    <property type="evidence" value="ECO:0007669"/>
    <property type="project" value="UniProtKB-KW"/>
</dbReference>
<dbReference type="Pfam" id="PF13356">
    <property type="entry name" value="Arm-DNA-bind_3"/>
    <property type="match status" value="1"/>
</dbReference>
<dbReference type="CDD" id="cd00801">
    <property type="entry name" value="INT_P4_C"/>
    <property type="match status" value="1"/>
</dbReference>
<keyword evidence="3 5" id="KW-0238">DNA-binding</keyword>
<dbReference type="EMBL" id="CP000036">
    <property type="protein sequence ID" value="ABB68127.1"/>
    <property type="molecule type" value="Genomic_DNA"/>
</dbReference>
<dbReference type="PANTHER" id="PTHR30629:SF2">
    <property type="entry name" value="PROPHAGE INTEGRASE INTS-RELATED"/>
    <property type="match status" value="1"/>
</dbReference>
<evidence type="ECO:0000259" key="6">
    <source>
        <dbReference type="PROSITE" id="PS51898"/>
    </source>
</evidence>
<dbReference type="InterPro" id="IPR038488">
    <property type="entry name" value="Integrase_DNA-bd_sf"/>
</dbReference>
<evidence type="ECO:0000256" key="2">
    <source>
        <dbReference type="ARBA" id="ARBA00022908"/>
    </source>
</evidence>
<proteinExistence type="inferred from homology"/>
<dbReference type="PANTHER" id="PTHR30629">
    <property type="entry name" value="PROPHAGE INTEGRASE"/>
    <property type="match status" value="1"/>
</dbReference>
<evidence type="ECO:0000313" key="8">
    <source>
        <dbReference type="EMBL" id="ABB68127.1"/>
    </source>
</evidence>
<keyword evidence="4" id="KW-0233">DNA recombination</keyword>
<feature type="domain" description="Tyr recombinase" evidence="6">
    <location>
        <begin position="286"/>
        <end position="472"/>
    </location>
</feature>
<dbReference type="InterPro" id="IPR025166">
    <property type="entry name" value="Integrase_DNA_bind_dom"/>
</dbReference>
<dbReference type="Proteomes" id="UP000007067">
    <property type="component" value="Chromosome"/>
</dbReference>
<dbReference type="InterPro" id="IPR044068">
    <property type="entry name" value="CB"/>
</dbReference>
<accession>Q31UY1</accession>
<dbReference type="PROSITE" id="PS51900">
    <property type="entry name" value="CB"/>
    <property type="match status" value="1"/>
</dbReference>
<dbReference type="InterPro" id="IPR053876">
    <property type="entry name" value="Phage_int_M"/>
</dbReference>
<name>Q31UY1_SHIBS</name>
<dbReference type="AlphaFoldDB" id="Q31UY1"/>
<dbReference type="InterPro" id="IPR010998">
    <property type="entry name" value="Integrase_recombinase_N"/>
</dbReference>
<dbReference type="Gene3D" id="3.30.160.390">
    <property type="entry name" value="Integrase, DNA-binding domain"/>
    <property type="match status" value="1"/>
</dbReference>
<dbReference type="Gene3D" id="1.10.443.10">
    <property type="entry name" value="Intergrase catalytic core"/>
    <property type="match status" value="1"/>
</dbReference>
<dbReference type="Pfam" id="PF22022">
    <property type="entry name" value="Phage_int_M"/>
    <property type="match status" value="1"/>
</dbReference>
<comment type="similarity">
    <text evidence="1">Belongs to the 'phage' integrase family.</text>
</comment>
<dbReference type="KEGG" id="sbo:SBO_3647"/>
<evidence type="ECO:0000256" key="4">
    <source>
        <dbReference type="ARBA" id="ARBA00023172"/>
    </source>
</evidence>
<evidence type="ECO:0000256" key="5">
    <source>
        <dbReference type="PROSITE-ProRule" id="PRU01248"/>
    </source>
</evidence>
<dbReference type="InterPro" id="IPR050808">
    <property type="entry name" value="Phage_Integrase"/>
</dbReference>
<sequence length="495" mass="56913">MSRCASRFRISSKLSATFRTTHKSHQARNPAGFFVIMGYHKDATKRMIMVYTKVYPMRFGYIALGTPPIQSLDIRKMPKLTDMQIRAWIKSGERFEGRADGNGLYLRYREADKTPTWRFRYKLAGKSRAMLIGSYSELSLSKARETAKELSARVALGYDVAGEKQKRKTEALAKMEAEKNAMRVSELAAEYFERQILPRWKHPDILRRRIDKDINPCIGSMKVEDVKPRHIDDMLKGIVDRGAPTIATDVLRWTRRIFDYGIKRHALEINPCSAFEVADAGGKEAARDRWLTRDELIQLFKAMRTAKGFSRQNEITFKLLLALCVRKMELCAARWEEFDLDGAVWHLPEERSKNGDPIDIPLPSPAVEWLRELHTFSCNSAWVLPARKMQNRMIPHIQESTLPVALAKVRAEMPDVPNFTIHDFRRTARTHLAALGVDPVVAERCLNHRIKGVEGIYNRHQYFDERKAALAQWADLLVALESGKDYNVTPLRRAN</sequence>
<evidence type="ECO:0000259" key="7">
    <source>
        <dbReference type="PROSITE" id="PS51900"/>
    </source>
</evidence>
<dbReference type="HOGENOM" id="CLU_027562_0_4_6"/>
<evidence type="ECO:0000313" key="9">
    <source>
        <dbReference type="Proteomes" id="UP000007067"/>
    </source>
</evidence>
<dbReference type="Gene3D" id="1.10.150.130">
    <property type="match status" value="1"/>
</dbReference>
<organism evidence="8 9">
    <name type="scientific">Shigella boydii serotype 4 (strain Sb227)</name>
    <dbReference type="NCBI Taxonomy" id="300268"/>
    <lineage>
        <taxon>Bacteria</taxon>
        <taxon>Pseudomonadati</taxon>
        <taxon>Pseudomonadota</taxon>
        <taxon>Gammaproteobacteria</taxon>
        <taxon>Enterobacterales</taxon>
        <taxon>Enterobacteriaceae</taxon>
        <taxon>Shigella</taxon>
    </lineage>
</organism>
<evidence type="ECO:0000256" key="3">
    <source>
        <dbReference type="ARBA" id="ARBA00023125"/>
    </source>
</evidence>
<dbReference type="GO" id="GO:0003677">
    <property type="term" value="F:DNA binding"/>
    <property type="evidence" value="ECO:0007669"/>
    <property type="project" value="UniProtKB-UniRule"/>
</dbReference>
<evidence type="ECO:0000256" key="1">
    <source>
        <dbReference type="ARBA" id="ARBA00008857"/>
    </source>
</evidence>
<gene>
    <name evidence="8" type="ordered locus">SBO_3647</name>
</gene>
<dbReference type="InterPro" id="IPR013762">
    <property type="entry name" value="Integrase-like_cat_sf"/>
</dbReference>
<keyword evidence="2" id="KW-0229">DNA integration</keyword>
<protein>
    <submittedName>
        <fullName evidence="8">Integrase</fullName>
    </submittedName>
</protein>
<reference evidence="8 9" key="1">
    <citation type="journal article" date="2005" name="Nucleic Acids Res.">
        <title>Genome dynamics and diversity of Shigella species, the etiologic agents of bacillary dysentery.</title>
        <authorList>
            <person name="Yang F."/>
            <person name="Yang J."/>
            <person name="Zhang X."/>
            <person name="Chen L."/>
            <person name="Jiang Y."/>
            <person name="Yan Y."/>
            <person name="Tang X."/>
            <person name="Wang J."/>
            <person name="Xiong Z."/>
            <person name="Dong J."/>
            <person name="Xue Y."/>
            <person name="Zhu Y."/>
            <person name="Xu X."/>
            <person name="Sun L."/>
            <person name="Chen S."/>
            <person name="Nie H."/>
            <person name="Peng J."/>
            <person name="Xu J."/>
            <person name="Wang Y."/>
            <person name="Yuan Z."/>
            <person name="Wen Y."/>
            <person name="Yao Z."/>
            <person name="Shen Y."/>
            <person name="Qiang B."/>
            <person name="Hou Y."/>
            <person name="Yu J."/>
            <person name="Jin Q."/>
        </authorList>
    </citation>
    <scope>NUCLEOTIDE SEQUENCE [LARGE SCALE GENOMIC DNA]</scope>
    <source>
        <strain evidence="8 9">Sb227</strain>
    </source>
</reference>